<dbReference type="Proteomes" id="UP001501509">
    <property type="component" value="Unassembled WGS sequence"/>
</dbReference>
<accession>A0ABN3QI58</accession>
<comment type="caution">
    <text evidence="1">The sequence shown here is derived from an EMBL/GenBank/DDBJ whole genome shotgun (WGS) entry which is preliminary data.</text>
</comment>
<sequence length="83" mass="9488">MNERLAVEKLLEGEQTPEDELAVQLAQVQQDRVRDWADAEWLGWTSGELDRLVFLDTMVMSEVCESLQVTGSGSRVQRRGQHE</sequence>
<proteinExistence type="predicted"/>
<evidence type="ECO:0000313" key="1">
    <source>
        <dbReference type="EMBL" id="GAA2627124.1"/>
    </source>
</evidence>
<evidence type="ECO:0000313" key="2">
    <source>
        <dbReference type="Proteomes" id="UP001501509"/>
    </source>
</evidence>
<gene>
    <name evidence="1" type="ORF">GCM10010411_75240</name>
</gene>
<reference evidence="1 2" key="1">
    <citation type="journal article" date="2019" name="Int. J. Syst. Evol. Microbiol.">
        <title>The Global Catalogue of Microorganisms (GCM) 10K type strain sequencing project: providing services to taxonomists for standard genome sequencing and annotation.</title>
        <authorList>
            <consortium name="The Broad Institute Genomics Platform"/>
            <consortium name="The Broad Institute Genome Sequencing Center for Infectious Disease"/>
            <person name="Wu L."/>
            <person name="Ma J."/>
        </authorList>
    </citation>
    <scope>NUCLEOTIDE SEQUENCE [LARGE SCALE GENOMIC DNA]</scope>
    <source>
        <strain evidence="1 2">JCM 6833</strain>
    </source>
</reference>
<dbReference type="EMBL" id="BAAATD010000013">
    <property type="protein sequence ID" value="GAA2627124.1"/>
    <property type="molecule type" value="Genomic_DNA"/>
</dbReference>
<keyword evidence="2" id="KW-1185">Reference proteome</keyword>
<name>A0ABN3QI58_9ACTN</name>
<protein>
    <submittedName>
        <fullName evidence="1">Uncharacterized protein</fullName>
    </submittedName>
</protein>
<organism evidence="1 2">
    <name type="scientific">Actinomadura fulvescens</name>
    <dbReference type="NCBI Taxonomy" id="46160"/>
    <lineage>
        <taxon>Bacteria</taxon>
        <taxon>Bacillati</taxon>
        <taxon>Actinomycetota</taxon>
        <taxon>Actinomycetes</taxon>
        <taxon>Streptosporangiales</taxon>
        <taxon>Thermomonosporaceae</taxon>
        <taxon>Actinomadura</taxon>
    </lineage>
</organism>